<dbReference type="EMBL" id="JAELXT010000022">
    <property type="protein sequence ID" value="MBJ6127218.1"/>
    <property type="molecule type" value="Genomic_DNA"/>
</dbReference>
<organism evidence="3 4">
    <name type="scientific">Microvirga splendida</name>
    <dbReference type="NCBI Taxonomy" id="2795727"/>
    <lineage>
        <taxon>Bacteria</taxon>
        <taxon>Pseudomonadati</taxon>
        <taxon>Pseudomonadota</taxon>
        <taxon>Alphaproteobacteria</taxon>
        <taxon>Hyphomicrobiales</taxon>
        <taxon>Methylobacteriaceae</taxon>
        <taxon>Microvirga</taxon>
    </lineage>
</organism>
<keyword evidence="1" id="KW-1133">Transmembrane helix</keyword>
<feature type="transmembrane region" description="Helical" evidence="1">
    <location>
        <begin position="193"/>
        <end position="217"/>
    </location>
</feature>
<keyword evidence="1" id="KW-0812">Transmembrane</keyword>
<accession>A0ABS0Y5P1</accession>
<feature type="transmembrane region" description="Helical" evidence="1">
    <location>
        <begin position="12"/>
        <end position="31"/>
    </location>
</feature>
<evidence type="ECO:0000313" key="4">
    <source>
        <dbReference type="Proteomes" id="UP000620670"/>
    </source>
</evidence>
<feature type="non-terminal residue" evidence="3">
    <location>
        <position position="242"/>
    </location>
</feature>
<comment type="caution">
    <text evidence="3">The sequence shown here is derived from an EMBL/GenBank/DDBJ whole genome shotgun (WGS) entry which is preliminary data.</text>
</comment>
<dbReference type="Proteomes" id="UP000620670">
    <property type="component" value="Unassembled WGS sequence"/>
</dbReference>
<keyword evidence="4" id="KW-1185">Reference proteome</keyword>
<dbReference type="RefSeq" id="WP_199050448.1">
    <property type="nucleotide sequence ID" value="NZ_JAELXT010000022.1"/>
</dbReference>
<dbReference type="Pfam" id="PF12729">
    <property type="entry name" value="4HB_MCP_1"/>
    <property type="match status" value="1"/>
</dbReference>
<dbReference type="InterPro" id="IPR024478">
    <property type="entry name" value="HlyB_4HB_MCP"/>
</dbReference>
<reference evidence="4" key="1">
    <citation type="submission" date="2020-12" db="EMBL/GenBank/DDBJ databases">
        <title>Hymenobacter sp.</title>
        <authorList>
            <person name="Kim M.K."/>
        </authorList>
    </citation>
    <scope>NUCLEOTIDE SEQUENCE [LARGE SCALE GENOMIC DNA]</scope>
    <source>
        <strain evidence="4">BT325</strain>
    </source>
</reference>
<evidence type="ECO:0000256" key="1">
    <source>
        <dbReference type="SAM" id="Phobius"/>
    </source>
</evidence>
<keyword evidence="1" id="KW-0472">Membrane</keyword>
<dbReference type="Gene3D" id="6.10.340.10">
    <property type="match status" value="1"/>
</dbReference>
<evidence type="ECO:0000313" key="3">
    <source>
        <dbReference type="EMBL" id="MBJ6127218.1"/>
    </source>
</evidence>
<feature type="domain" description="Chemotaxis methyl-accepting receptor HlyB-like 4HB MCP" evidence="2">
    <location>
        <begin position="6"/>
        <end position="184"/>
    </location>
</feature>
<gene>
    <name evidence="3" type="ORF">JAO75_17585</name>
</gene>
<sequence length="242" mass="26063">MRALNNLKIITKLAIPVIVMVAVTIGLIIFAKTGLDTLAEETQQIVDVHAARRSMALDIKAHVNEAAVQEKNLIIETRFQEMAVYEQAFREAKEEALKDLDALIALSDTPERRATNEQLKKIVEDYFAVMGRTIAHAQLNESDEAFKLSSGEGRALRQKASQALDERSEANAATLEQEKRDAAELASFTSTKLIAASGVGLTLAIGLLAAIVVYGVTRPLNGMTGAMGRLAAGDLDVSVTGT</sequence>
<protein>
    <submittedName>
        <fullName evidence="3">MCP four helix bundle domain-containing protein</fullName>
    </submittedName>
</protein>
<name>A0ABS0Y5P1_9HYPH</name>
<evidence type="ECO:0000259" key="2">
    <source>
        <dbReference type="Pfam" id="PF12729"/>
    </source>
</evidence>
<proteinExistence type="predicted"/>